<evidence type="ECO:0000313" key="2">
    <source>
        <dbReference type="Proteomes" id="UP000053989"/>
    </source>
</evidence>
<dbReference type="Pfam" id="PF18758">
    <property type="entry name" value="KDZ"/>
    <property type="match status" value="1"/>
</dbReference>
<dbReference type="InterPro" id="IPR040521">
    <property type="entry name" value="KDZ"/>
</dbReference>
<reference evidence="2" key="2">
    <citation type="submission" date="2015-01" db="EMBL/GenBank/DDBJ databases">
        <title>Evolutionary Origins and Diversification of the Mycorrhizal Mutualists.</title>
        <authorList>
            <consortium name="DOE Joint Genome Institute"/>
            <consortium name="Mycorrhizal Genomics Consortium"/>
            <person name="Kohler A."/>
            <person name="Kuo A."/>
            <person name="Nagy L.G."/>
            <person name="Floudas D."/>
            <person name="Copeland A."/>
            <person name="Barry K.W."/>
            <person name="Cichocki N."/>
            <person name="Veneault-Fourrey C."/>
            <person name="LaButti K."/>
            <person name="Lindquist E.A."/>
            <person name="Lipzen A."/>
            <person name="Lundell T."/>
            <person name="Morin E."/>
            <person name="Murat C."/>
            <person name="Riley R."/>
            <person name="Ohm R."/>
            <person name="Sun H."/>
            <person name="Tunlid A."/>
            <person name="Henrissat B."/>
            <person name="Grigoriev I.V."/>
            <person name="Hibbett D.S."/>
            <person name="Martin F."/>
        </authorList>
    </citation>
    <scope>NUCLEOTIDE SEQUENCE [LARGE SCALE GENOMIC DNA]</scope>
    <source>
        <strain evidence="2">Foug A</strain>
    </source>
</reference>
<proteinExistence type="predicted"/>
<dbReference type="HOGENOM" id="CLU_3143874_0_0_1"/>
<dbReference type="AlphaFoldDB" id="A0A0C3E3N2"/>
<organism evidence="1 2">
    <name type="scientific">Scleroderma citrinum Foug A</name>
    <dbReference type="NCBI Taxonomy" id="1036808"/>
    <lineage>
        <taxon>Eukaryota</taxon>
        <taxon>Fungi</taxon>
        <taxon>Dikarya</taxon>
        <taxon>Basidiomycota</taxon>
        <taxon>Agaricomycotina</taxon>
        <taxon>Agaricomycetes</taxon>
        <taxon>Agaricomycetidae</taxon>
        <taxon>Boletales</taxon>
        <taxon>Sclerodermatineae</taxon>
        <taxon>Sclerodermataceae</taxon>
        <taxon>Scleroderma</taxon>
    </lineage>
</organism>
<reference evidence="1 2" key="1">
    <citation type="submission" date="2014-04" db="EMBL/GenBank/DDBJ databases">
        <authorList>
            <consortium name="DOE Joint Genome Institute"/>
            <person name="Kuo A."/>
            <person name="Kohler A."/>
            <person name="Nagy L.G."/>
            <person name="Floudas D."/>
            <person name="Copeland A."/>
            <person name="Barry K.W."/>
            <person name="Cichocki N."/>
            <person name="Veneault-Fourrey C."/>
            <person name="LaButti K."/>
            <person name="Lindquist E.A."/>
            <person name="Lipzen A."/>
            <person name="Lundell T."/>
            <person name="Morin E."/>
            <person name="Murat C."/>
            <person name="Sun H."/>
            <person name="Tunlid A."/>
            <person name="Henrissat B."/>
            <person name="Grigoriev I.V."/>
            <person name="Hibbett D.S."/>
            <person name="Martin F."/>
            <person name="Nordberg H.P."/>
            <person name="Cantor M.N."/>
            <person name="Hua S.X."/>
        </authorList>
    </citation>
    <scope>NUCLEOTIDE SEQUENCE [LARGE SCALE GENOMIC DNA]</scope>
    <source>
        <strain evidence="1 2">Foug A</strain>
    </source>
</reference>
<gene>
    <name evidence="1" type="ORF">SCLCIDRAFT_118074</name>
</gene>
<dbReference type="EMBL" id="KN822037">
    <property type="protein sequence ID" value="KIM63084.1"/>
    <property type="molecule type" value="Genomic_DNA"/>
</dbReference>
<accession>A0A0C3E3N2</accession>
<evidence type="ECO:0000313" key="1">
    <source>
        <dbReference type="EMBL" id="KIM63084.1"/>
    </source>
</evidence>
<dbReference type="InParanoid" id="A0A0C3E3N2"/>
<protein>
    <submittedName>
        <fullName evidence="1">Uncharacterized protein</fullName>
    </submittedName>
</protein>
<name>A0A0C3E3N2_9AGAM</name>
<dbReference type="Proteomes" id="UP000053989">
    <property type="component" value="Unassembled WGS sequence"/>
</dbReference>
<sequence length="49" mass="5561">MLSRCLNKTGIFLSACRHGIILTYAEMLCSRELYISECNIKFIVSDCIS</sequence>
<keyword evidence="2" id="KW-1185">Reference proteome</keyword>